<sequence>MILPIKKYPDPVLRKKCQEVKELTEEIKKLGLDILETMIVNQGV</sequence>
<dbReference type="GO" id="GO:0042586">
    <property type="term" value="F:peptide deformylase activity"/>
    <property type="evidence" value="ECO:0007669"/>
    <property type="project" value="InterPro"/>
</dbReference>
<dbReference type="Pfam" id="PF01327">
    <property type="entry name" value="Pep_deformylase"/>
    <property type="match status" value="1"/>
</dbReference>
<protein>
    <submittedName>
        <fullName evidence="2">Peptide deformylase</fullName>
    </submittedName>
</protein>
<evidence type="ECO:0000313" key="2">
    <source>
        <dbReference type="EMBL" id="PIR71557.1"/>
    </source>
</evidence>
<evidence type="ECO:0000313" key="3">
    <source>
        <dbReference type="Proteomes" id="UP000228909"/>
    </source>
</evidence>
<name>A0A2H0TJ60_9BACT</name>
<accession>A0A2H0TJ60</accession>
<dbReference type="AlphaFoldDB" id="A0A2H0TJ60"/>
<reference evidence="3" key="1">
    <citation type="submission" date="2017-09" db="EMBL/GenBank/DDBJ databases">
        <title>Depth-based differentiation of microbial function through sediment-hosted aquifers and enrichment of novel symbionts in the deep terrestrial subsurface.</title>
        <authorList>
            <person name="Probst A.J."/>
            <person name="Ladd B."/>
            <person name="Jarett J.K."/>
            <person name="Geller-Mcgrath D.E."/>
            <person name="Sieber C.M.K."/>
            <person name="Emerson J.B."/>
            <person name="Anantharaman K."/>
            <person name="Thomas B.C."/>
            <person name="Malmstrom R."/>
            <person name="Stieglmeier M."/>
            <person name="Klingl A."/>
            <person name="Woyke T."/>
            <person name="Ryan C.M."/>
            <person name="Banfield J.F."/>
        </authorList>
    </citation>
    <scope>NUCLEOTIDE SEQUENCE [LARGE SCALE GENOMIC DNA]</scope>
</reference>
<proteinExistence type="inferred from homology"/>
<dbReference type="EMBL" id="PFCK01000056">
    <property type="protein sequence ID" value="PIR71557.1"/>
    <property type="molecule type" value="Genomic_DNA"/>
</dbReference>
<dbReference type="InterPro" id="IPR036821">
    <property type="entry name" value="Peptide_deformylase_sf"/>
</dbReference>
<dbReference type="SUPFAM" id="SSF56420">
    <property type="entry name" value="Peptide deformylase"/>
    <property type="match status" value="1"/>
</dbReference>
<dbReference type="InterPro" id="IPR023635">
    <property type="entry name" value="Peptide_deformylase"/>
</dbReference>
<gene>
    <name evidence="2" type="ORF">COU43_02035</name>
</gene>
<feature type="non-terminal residue" evidence="2">
    <location>
        <position position="44"/>
    </location>
</feature>
<evidence type="ECO:0000256" key="1">
    <source>
        <dbReference type="ARBA" id="ARBA00010759"/>
    </source>
</evidence>
<dbReference type="Gene3D" id="3.90.45.10">
    <property type="entry name" value="Peptide deformylase"/>
    <property type="match status" value="1"/>
</dbReference>
<organism evidence="2 3">
    <name type="scientific">Candidatus Nealsonbacteria bacterium CG10_big_fil_rev_8_21_14_0_10_37_25</name>
    <dbReference type="NCBI Taxonomy" id="1974711"/>
    <lineage>
        <taxon>Bacteria</taxon>
        <taxon>Candidatus Nealsoniibacteriota</taxon>
    </lineage>
</organism>
<comment type="caution">
    <text evidence="2">The sequence shown here is derived from an EMBL/GenBank/DDBJ whole genome shotgun (WGS) entry which is preliminary data.</text>
</comment>
<comment type="similarity">
    <text evidence="1">Belongs to the polypeptide deformylase family.</text>
</comment>
<dbReference type="Proteomes" id="UP000228909">
    <property type="component" value="Unassembled WGS sequence"/>
</dbReference>